<evidence type="ECO:0000313" key="1">
    <source>
        <dbReference type="EMBL" id="UOO89526.1"/>
    </source>
</evidence>
<dbReference type="EMBL" id="CP091511">
    <property type="protein sequence ID" value="UOO89526.1"/>
    <property type="molecule type" value="Genomic_DNA"/>
</dbReference>
<dbReference type="Proteomes" id="UP000832011">
    <property type="component" value="Chromosome"/>
</dbReference>
<dbReference type="RefSeq" id="WP_058357215.1">
    <property type="nucleotide sequence ID" value="NZ_CABKVG010000010.1"/>
</dbReference>
<keyword evidence="2" id="KW-1185">Reference proteome</keyword>
<accession>A0ABY4E2D8</accession>
<organism evidence="1 2">
    <name type="scientific">Vitreoscilla massiliensis</name>
    <dbReference type="NCBI Taxonomy" id="1689272"/>
    <lineage>
        <taxon>Bacteria</taxon>
        <taxon>Pseudomonadati</taxon>
        <taxon>Pseudomonadota</taxon>
        <taxon>Betaproteobacteria</taxon>
        <taxon>Neisseriales</taxon>
        <taxon>Neisseriaceae</taxon>
        <taxon>Vitreoscilla</taxon>
    </lineage>
</organism>
<evidence type="ECO:0000313" key="2">
    <source>
        <dbReference type="Proteomes" id="UP000832011"/>
    </source>
</evidence>
<protein>
    <submittedName>
        <fullName evidence="1">Uncharacterized protein</fullName>
    </submittedName>
</protein>
<name>A0ABY4E2D8_9NEIS</name>
<proteinExistence type="predicted"/>
<sequence length="179" mass="20566">MFRNLGHALRWSYETAERSTMGYSNTAAIMRLGEQCGASASTSPDDLSAQEKLAQAVWVIQTVEAILSHHPFELAAIQCEYGRGSTDFADGLVTLATQFDHVCMNILIVDDLLASLYCKGDKQYKMMRLADKHDKERKVLYRYRDKIEKQCREWQYAAEEKLEQELRAKKLFWCEKIAA</sequence>
<gene>
    <name evidence="1" type="ORF">LVJ82_00660</name>
</gene>
<reference evidence="1 2" key="1">
    <citation type="journal article" date="2022" name="Res Sq">
        <title>Evolution of multicellular longitudinally dividing oral cavity symbionts (Neisseriaceae).</title>
        <authorList>
            <person name="Nyongesa S."/>
            <person name="Weber P."/>
            <person name="Bernet E."/>
            <person name="Pullido F."/>
            <person name="Nieckarz M."/>
            <person name="Delaby M."/>
            <person name="Nieves C."/>
            <person name="Viehboeck T."/>
            <person name="Krause N."/>
            <person name="Rivera-Millot A."/>
            <person name="Nakamura A."/>
            <person name="Vischer N."/>
            <person name="VanNieuwenhze M."/>
            <person name="Brun Y."/>
            <person name="Cava F."/>
            <person name="Bulgheresi S."/>
            <person name="Veyrier F."/>
        </authorList>
    </citation>
    <scope>NUCLEOTIDE SEQUENCE [LARGE SCALE GENOMIC DNA]</scope>
    <source>
        <strain evidence="1 2">SN4</strain>
    </source>
</reference>